<evidence type="ECO:0000313" key="11">
    <source>
        <dbReference type="EMBL" id="AMD89751.1"/>
    </source>
</evidence>
<gene>
    <name evidence="11" type="ORF">AXF13_06300</name>
</gene>
<sequence length="107" mass="11704">MAEQVTDATFESLVLKSDLPVLLDFWAPWCGPCRAVGPIIDELAKEYEGKVRVVKMNVDENPATPTKFGIRAIPTLVVFKNGETVEQITGAVTKVAMKELLDSKVLA</sequence>
<evidence type="ECO:0000256" key="6">
    <source>
        <dbReference type="NCBIfam" id="TIGR01068"/>
    </source>
</evidence>
<evidence type="ECO:0000256" key="5">
    <source>
        <dbReference type="ARBA" id="ARBA00023284"/>
    </source>
</evidence>
<dbReference type="SUPFAM" id="SSF52833">
    <property type="entry name" value="Thioredoxin-like"/>
    <property type="match status" value="1"/>
</dbReference>
<dbReference type="PANTHER" id="PTHR45663:SF11">
    <property type="entry name" value="GEO12009P1"/>
    <property type="match status" value="1"/>
</dbReference>
<dbReference type="EMBL" id="CP014229">
    <property type="protein sequence ID" value="AMD89751.1"/>
    <property type="molecule type" value="Genomic_DNA"/>
</dbReference>
<feature type="site" description="Contributes to redox potential value" evidence="8">
    <location>
        <position position="32"/>
    </location>
</feature>
<dbReference type="PROSITE" id="PS00194">
    <property type="entry name" value="THIOREDOXIN_1"/>
    <property type="match status" value="1"/>
</dbReference>
<dbReference type="InterPro" id="IPR017937">
    <property type="entry name" value="Thioredoxin_CS"/>
</dbReference>
<dbReference type="PROSITE" id="PS51352">
    <property type="entry name" value="THIOREDOXIN_2"/>
    <property type="match status" value="1"/>
</dbReference>
<evidence type="ECO:0000256" key="4">
    <source>
        <dbReference type="ARBA" id="ARBA00023157"/>
    </source>
</evidence>
<dbReference type="NCBIfam" id="TIGR01068">
    <property type="entry name" value="thioredoxin"/>
    <property type="match status" value="1"/>
</dbReference>
<feature type="site" description="Contributes to redox potential value" evidence="8">
    <location>
        <position position="31"/>
    </location>
</feature>
<reference evidence="12" key="1">
    <citation type="submission" date="2016-02" db="EMBL/GenBank/DDBJ databases">
        <authorList>
            <person name="Holder M.E."/>
            <person name="Ajami N.J."/>
            <person name="Petrosino J.F."/>
        </authorList>
    </citation>
    <scope>NUCLEOTIDE SEQUENCE [LARGE SCALE GENOMIC DNA]</scope>
    <source>
        <strain evidence="12">CCUG 45958</strain>
    </source>
</reference>
<keyword evidence="5 9" id="KW-0676">Redox-active center</keyword>
<dbReference type="GO" id="GO:0005829">
    <property type="term" value="C:cytosol"/>
    <property type="evidence" value="ECO:0007669"/>
    <property type="project" value="TreeGrafter"/>
</dbReference>
<dbReference type="Pfam" id="PF00085">
    <property type="entry name" value="Thioredoxin"/>
    <property type="match status" value="1"/>
</dbReference>
<dbReference type="FunFam" id="3.40.30.10:FF:000001">
    <property type="entry name" value="Thioredoxin"/>
    <property type="match status" value="1"/>
</dbReference>
<feature type="active site" description="Nucleophile" evidence="8">
    <location>
        <position position="30"/>
    </location>
</feature>
<dbReference type="Proteomes" id="UP000069241">
    <property type="component" value="Chromosome"/>
</dbReference>
<dbReference type="CDD" id="cd02947">
    <property type="entry name" value="TRX_family"/>
    <property type="match status" value="1"/>
</dbReference>
<dbReference type="InterPro" id="IPR013766">
    <property type="entry name" value="Thioredoxin_domain"/>
</dbReference>
<accession>A0A109W437</accession>
<keyword evidence="4 9" id="KW-1015">Disulfide bond</keyword>
<organism evidence="11 12">
    <name type="scientific">Desulfovibrio fairfieldensis</name>
    <dbReference type="NCBI Taxonomy" id="44742"/>
    <lineage>
        <taxon>Bacteria</taxon>
        <taxon>Pseudomonadati</taxon>
        <taxon>Thermodesulfobacteriota</taxon>
        <taxon>Desulfovibrionia</taxon>
        <taxon>Desulfovibrionales</taxon>
        <taxon>Desulfovibrionaceae</taxon>
        <taxon>Desulfovibrio</taxon>
    </lineage>
</organism>
<evidence type="ECO:0000256" key="3">
    <source>
        <dbReference type="ARBA" id="ARBA00022982"/>
    </source>
</evidence>
<comment type="similarity">
    <text evidence="1 7">Belongs to the thioredoxin family.</text>
</comment>
<evidence type="ECO:0000256" key="2">
    <source>
        <dbReference type="ARBA" id="ARBA00022448"/>
    </source>
</evidence>
<dbReference type="RefSeq" id="WP_008683967.1">
    <property type="nucleotide sequence ID" value="NZ_CP014229.1"/>
</dbReference>
<feature type="site" description="Deprotonates C-terminal active site Cys" evidence="8">
    <location>
        <position position="24"/>
    </location>
</feature>
<keyword evidence="3" id="KW-0249">Electron transport</keyword>
<evidence type="ECO:0000256" key="8">
    <source>
        <dbReference type="PIRSR" id="PIRSR000077-1"/>
    </source>
</evidence>
<feature type="active site" description="Nucleophile" evidence="8">
    <location>
        <position position="33"/>
    </location>
</feature>
<proteinExistence type="inferred from homology"/>
<evidence type="ECO:0000313" key="12">
    <source>
        <dbReference type="Proteomes" id="UP000069241"/>
    </source>
</evidence>
<evidence type="ECO:0000256" key="9">
    <source>
        <dbReference type="PIRSR" id="PIRSR000077-4"/>
    </source>
</evidence>
<dbReference type="GO" id="GO:0015035">
    <property type="term" value="F:protein-disulfide reductase activity"/>
    <property type="evidence" value="ECO:0007669"/>
    <property type="project" value="UniProtKB-UniRule"/>
</dbReference>
<name>A0A109W437_9BACT</name>
<keyword evidence="2" id="KW-0813">Transport</keyword>
<dbReference type="PANTHER" id="PTHR45663">
    <property type="entry name" value="GEO12009P1"/>
    <property type="match status" value="1"/>
</dbReference>
<dbReference type="PRINTS" id="PR00421">
    <property type="entry name" value="THIOREDOXIN"/>
</dbReference>
<dbReference type="KEGG" id="dfi:AXF13_06300"/>
<protein>
    <recommendedName>
        <fullName evidence="6 7">Thioredoxin</fullName>
    </recommendedName>
</protein>
<keyword evidence="12" id="KW-1185">Reference proteome</keyword>
<evidence type="ECO:0000256" key="7">
    <source>
        <dbReference type="PIRNR" id="PIRNR000077"/>
    </source>
</evidence>
<feature type="disulfide bond" description="Redox-active" evidence="9">
    <location>
        <begin position="30"/>
        <end position="33"/>
    </location>
</feature>
<feature type="domain" description="Thioredoxin" evidence="10">
    <location>
        <begin position="1"/>
        <end position="106"/>
    </location>
</feature>
<evidence type="ECO:0000259" key="10">
    <source>
        <dbReference type="PROSITE" id="PS51352"/>
    </source>
</evidence>
<dbReference type="Gene3D" id="3.40.30.10">
    <property type="entry name" value="Glutaredoxin"/>
    <property type="match status" value="1"/>
</dbReference>
<dbReference type="PIRSF" id="PIRSF000077">
    <property type="entry name" value="Thioredoxin"/>
    <property type="match status" value="1"/>
</dbReference>
<dbReference type="STRING" id="44742.AXF13_06300"/>
<dbReference type="GO" id="GO:0045454">
    <property type="term" value="P:cell redox homeostasis"/>
    <property type="evidence" value="ECO:0007669"/>
    <property type="project" value="TreeGrafter"/>
</dbReference>
<dbReference type="AlphaFoldDB" id="A0A109W437"/>
<dbReference type="InterPro" id="IPR005746">
    <property type="entry name" value="Thioredoxin"/>
</dbReference>
<dbReference type="InterPro" id="IPR036249">
    <property type="entry name" value="Thioredoxin-like_sf"/>
</dbReference>
<evidence type="ECO:0000256" key="1">
    <source>
        <dbReference type="ARBA" id="ARBA00008987"/>
    </source>
</evidence>